<dbReference type="OrthoDB" id="4851391at2759"/>
<dbReference type="InParanoid" id="A0A7J6JDF2"/>
<sequence length="446" mass="49319">MGNVESRQFADALSSLCQGADDIGEQLQDSQFLSALRTFLRHVELVWDKLPTGVTNVIKQKFLPSFNSEKDIDAWVLHEIFHISRFADDPPTDLYRQINEPGPSDRATPQLIAARKNVWLVAFARVHEQFQSKGDRSALARHLQERLGDVDKKVRKNCSAFATAGARLEMIANEVGGCGALICGLKVPSSTINSHERFNKRNRESIHQTVDRELAERRNPAVHALLSVYEQQVCAHLNRQGLSKKRKRADQQTQAQSRARTAENLVQLSNGRGEPTPETIPEVVPEAVPDTAMGQPLPGACSSSVSAFPGHYYAESDDIPPPHARMRHQSAAPPTNTTTQATRSPNWGYTESFYNNNSHHSLDKRPFCAAPLVGIPSSVTYAPGHTRQQPDTTSNLLSYDVSNTPIGGRTEESREPISLPYHFDTTHGVIDLGKLPSAAVQHRSGY</sequence>
<dbReference type="GeneID" id="43611427"/>
<feature type="region of interest" description="Disordered" evidence="1">
    <location>
        <begin position="324"/>
        <end position="346"/>
    </location>
</feature>
<protein>
    <submittedName>
        <fullName evidence="2">Uncharacterized protein</fullName>
    </submittedName>
</protein>
<accession>A0A7J6JDF2</accession>
<proteinExistence type="predicted"/>
<gene>
    <name evidence="2" type="ORF">CGGC5_v005886</name>
</gene>
<feature type="region of interest" description="Disordered" evidence="1">
    <location>
        <begin position="240"/>
        <end position="280"/>
    </location>
</feature>
<organism evidence="2 3">
    <name type="scientific">Colletotrichum fructicola (strain Nara gc5)</name>
    <name type="common">Anthracnose fungus</name>
    <name type="synonym">Colletotrichum gloeosporioides (strain Nara gc5)</name>
    <dbReference type="NCBI Taxonomy" id="1213859"/>
    <lineage>
        <taxon>Eukaryota</taxon>
        <taxon>Fungi</taxon>
        <taxon>Dikarya</taxon>
        <taxon>Ascomycota</taxon>
        <taxon>Pezizomycotina</taxon>
        <taxon>Sordariomycetes</taxon>
        <taxon>Hypocreomycetidae</taxon>
        <taxon>Glomerellales</taxon>
        <taxon>Glomerellaceae</taxon>
        <taxon>Colletotrichum</taxon>
        <taxon>Colletotrichum gloeosporioides species complex</taxon>
    </lineage>
</organism>
<feature type="region of interest" description="Disordered" evidence="1">
    <location>
        <begin position="385"/>
        <end position="413"/>
    </location>
</feature>
<dbReference type="Proteomes" id="UP000011096">
    <property type="component" value="Unassembled WGS sequence"/>
</dbReference>
<dbReference type="RefSeq" id="XP_031876294.2">
    <property type="nucleotide sequence ID" value="XM_032027298.2"/>
</dbReference>
<evidence type="ECO:0000313" key="2">
    <source>
        <dbReference type="EMBL" id="KAF4487196.1"/>
    </source>
</evidence>
<reference evidence="2 3" key="1">
    <citation type="submission" date="2012-08" db="EMBL/GenBank/DDBJ databases">
        <authorList>
            <person name="Gan P.H.P."/>
            <person name="Ikeda K."/>
            <person name="Irieda H."/>
            <person name="Narusaka M."/>
            <person name="O'Connell R.J."/>
            <person name="Narusaka Y."/>
            <person name="Takano Y."/>
            <person name="Kubo Y."/>
            <person name="Shirasu K."/>
        </authorList>
    </citation>
    <scope>NUCLEOTIDE SEQUENCE [LARGE SCALE GENOMIC DNA]</scope>
    <source>
        <strain evidence="2 3">Nara gc5</strain>
    </source>
</reference>
<keyword evidence="3" id="KW-1185">Reference proteome</keyword>
<evidence type="ECO:0000313" key="3">
    <source>
        <dbReference type="Proteomes" id="UP000011096"/>
    </source>
</evidence>
<feature type="compositionally biased region" description="Polar residues" evidence="1">
    <location>
        <begin position="386"/>
        <end position="405"/>
    </location>
</feature>
<dbReference type="AlphaFoldDB" id="A0A7J6JDF2"/>
<evidence type="ECO:0000256" key="1">
    <source>
        <dbReference type="SAM" id="MobiDB-lite"/>
    </source>
</evidence>
<feature type="compositionally biased region" description="Low complexity" evidence="1">
    <location>
        <begin position="329"/>
        <end position="346"/>
    </location>
</feature>
<comment type="caution">
    <text evidence="2">The sequence shown here is derived from an EMBL/GenBank/DDBJ whole genome shotgun (WGS) entry which is preliminary data.</text>
</comment>
<dbReference type="EMBL" id="ANPB02000003">
    <property type="protein sequence ID" value="KAF4487196.1"/>
    <property type="molecule type" value="Genomic_DNA"/>
</dbReference>
<name>A0A7J6JDF2_COLFN</name>
<reference evidence="2 3" key="2">
    <citation type="submission" date="2020-04" db="EMBL/GenBank/DDBJ databases">
        <title>Genome sequencing and assembly of multiple isolates from the Colletotrichum gloeosporioides species complex.</title>
        <authorList>
            <person name="Gan P."/>
            <person name="Shirasu K."/>
        </authorList>
    </citation>
    <scope>NUCLEOTIDE SEQUENCE [LARGE SCALE GENOMIC DNA]</scope>
    <source>
        <strain evidence="2 3">Nara gc5</strain>
    </source>
</reference>